<proteinExistence type="predicted"/>
<gene>
    <name evidence="1" type="ORF">H4O11_13025</name>
</gene>
<organism evidence="1 2">
    <name type="scientific">Stenotrophomonas tumulicola</name>
    <dbReference type="NCBI Taxonomy" id="1685415"/>
    <lineage>
        <taxon>Bacteria</taxon>
        <taxon>Pseudomonadati</taxon>
        <taxon>Pseudomonadota</taxon>
        <taxon>Gammaproteobacteria</taxon>
        <taxon>Lysobacterales</taxon>
        <taxon>Lysobacteraceae</taxon>
        <taxon>Stenotrophomonas</taxon>
    </lineage>
</organism>
<dbReference type="Proteomes" id="UP000547058">
    <property type="component" value="Unassembled WGS sequence"/>
</dbReference>
<protein>
    <recommendedName>
        <fullName evidence="3">DUF4145 domain-containing protein</fullName>
    </recommendedName>
</protein>
<name>A0A7W3FNA5_9GAMM</name>
<comment type="caution">
    <text evidence="1">The sequence shown here is derived from an EMBL/GenBank/DDBJ whole genome shotgun (WGS) entry which is preliminary data.</text>
</comment>
<evidence type="ECO:0000313" key="2">
    <source>
        <dbReference type="Proteomes" id="UP000547058"/>
    </source>
</evidence>
<dbReference type="EMBL" id="JACGXS010000006">
    <property type="protein sequence ID" value="MBA8682719.1"/>
    <property type="molecule type" value="Genomic_DNA"/>
</dbReference>
<accession>A0A7W3FNA5</accession>
<evidence type="ECO:0000313" key="1">
    <source>
        <dbReference type="EMBL" id="MBA8682719.1"/>
    </source>
</evidence>
<sequence>MRVFATCMECQKETGHPSFEPFMVPYYEERIAYIDCSRGHRSAIMLQGQKFEVLMEEGAKALLAGFTQGACSTFASALERTYEFSLRVFMRKLGVNAEKFEAMFKEMAKMSERQFGAFMAIYLIEMGKPYAPNKKITEFRNNVIHKGLIPTPEEAKRFCSEVYSVIFEIAADLRRAMPDPVNQAVMCDLQERSKKIAPDVPRATMCGGAFFNLASCGNKVDFCEALVALEEWGRAIEGAIPVMTALHRSGGEKEGL</sequence>
<keyword evidence="2" id="KW-1185">Reference proteome</keyword>
<evidence type="ECO:0008006" key="3">
    <source>
        <dbReference type="Google" id="ProtNLM"/>
    </source>
</evidence>
<dbReference type="RefSeq" id="WP_182339849.1">
    <property type="nucleotide sequence ID" value="NZ_JACGXS010000006.1"/>
</dbReference>
<reference evidence="1 2" key="1">
    <citation type="submission" date="2020-08" db="EMBL/GenBank/DDBJ databases">
        <title>Stenotrophomonas tumulicola JCM 30961.</title>
        <authorList>
            <person name="Deng Y."/>
        </authorList>
    </citation>
    <scope>NUCLEOTIDE SEQUENCE [LARGE SCALE GENOMIC DNA]</scope>
    <source>
        <strain evidence="1 2">JCM 30961</strain>
    </source>
</reference>
<dbReference type="AlphaFoldDB" id="A0A7W3FNA5"/>